<dbReference type="PROSITE" id="PS50297">
    <property type="entry name" value="ANK_REP_REGION"/>
    <property type="match status" value="2"/>
</dbReference>
<feature type="transmembrane region" description="Helical" evidence="13">
    <location>
        <begin position="733"/>
        <end position="756"/>
    </location>
</feature>
<dbReference type="SMART" id="SM00248">
    <property type="entry name" value="ANK"/>
    <property type="match status" value="6"/>
</dbReference>
<keyword evidence="2" id="KW-0813">Transport</keyword>
<reference evidence="16" key="1">
    <citation type="submission" date="2025-08" db="UniProtKB">
        <authorList>
            <consortium name="RefSeq"/>
        </authorList>
    </citation>
    <scope>IDENTIFICATION</scope>
    <source>
        <tissue evidence="16">Whole organism</tissue>
    </source>
</reference>
<evidence type="ECO:0000256" key="2">
    <source>
        <dbReference type="ARBA" id="ARBA00022448"/>
    </source>
</evidence>
<keyword evidence="7 12" id="KW-0040">ANK repeat</keyword>
<dbReference type="Pfam" id="PF00520">
    <property type="entry name" value="Ion_trans"/>
    <property type="match status" value="1"/>
</dbReference>
<dbReference type="GO" id="GO:0034703">
    <property type="term" value="C:cation channel complex"/>
    <property type="evidence" value="ECO:0007669"/>
    <property type="project" value="UniProtKB-ARBA"/>
</dbReference>
<dbReference type="Gene3D" id="1.25.40.20">
    <property type="entry name" value="Ankyrin repeat-containing domain"/>
    <property type="match status" value="2"/>
</dbReference>
<dbReference type="AlphaFoldDB" id="A0A8B7NTI7"/>
<proteinExistence type="predicted"/>
<evidence type="ECO:0000256" key="4">
    <source>
        <dbReference type="ARBA" id="ARBA00022692"/>
    </source>
</evidence>
<evidence type="ECO:0000256" key="9">
    <source>
        <dbReference type="ARBA" id="ARBA00023136"/>
    </source>
</evidence>
<keyword evidence="9 13" id="KW-0472">Membrane</keyword>
<dbReference type="GeneID" id="108673673"/>
<dbReference type="SUPFAM" id="SSF48403">
    <property type="entry name" value="Ankyrin repeat"/>
    <property type="match status" value="2"/>
</dbReference>
<comment type="subcellular location">
    <subcellularLocation>
        <location evidence="1">Membrane</location>
        <topology evidence="1">Multi-pass membrane protein</topology>
    </subcellularLocation>
</comment>
<dbReference type="OrthoDB" id="2157354at2759"/>
<evidence type="ECO:0000256" key="3">
    <source>
        <dbReference type="ARBA" id="ARBA00022606"/>
    </source>
</evidence>
<dbReference type="GO" id="GO:0005216">
    <property type="term" value="F:monoatomic ion channel activity"/>
    <property type="evidence" value="ECO:0007669"/>
    <property type="project" value="InterPro"/>
</dbReference>
<evidence type="ECO:0000256" key="6">
    <source>
        <dbReference type="ARBA" id="ARBA00022989"/>
    </source>
</evidence>
<dbReference type="PANTHER" id="PTHR47143">
    <property type="entry name" value="TRANSIENT RECEPTOR POTENTIAL CATION CHANNEL PROTEIN PAINLESS"/>
    <property type="match status" value="1"/>
</dbReference>
<feature type="transmembrane region" description="Helical" evidence="13">
    <location>
        <begin position="585"/>
        <end position="601"/>
    </location>
</feature>
<feature type="non-terminal residue" evidence="16">
    <location>
        <position position="841"/>
    </location>
</feature>
<dbReference type="Pfam" id="PF13637">
    <property type="entry name" value="Ank_4"/>
    <property type="match status" value="1"/>
</dbReference>
<keyword evidence="6 13" id="KW-1133">Transmembrane helix</keyword>
<feature type="transmembrane region" description="Helical" evidence="13">
    <location>
        <begin position="661"/>
        <end position="683"/>
    </location>
</feature>
<keyword evidence="15" id="KW-1185">Reference proteome</keyword>
<feature type="repeat" description="ANK" evidence="12">
    <location>
        <begin position="101"/>
        <end position="133"/>
    </location>
</feature>
<evidence type="ECO:0000256" key="5">
    <source>
        <dbReference type="ARBA" id="ARBA00022737"/>
    </source>
</evidence>
<evidence type="ECO:0000259" key="14">
    <source>
        <dbReference type="Pfam" id="PF00520"/>
    </source>
</evidence>
<dbReference type="RefSeq" id="XP_018017020.1">
    <property type="nucleotide sequence ID" value="XM_018161531.1"/>
</dbReference>
<evidence type="ECO:0000256" key="11">
    <source>
        <dbReference type="ARBA" id="ARBA00023303"/>
    </source>
</evidence>
<dbReference type="Pfam" id="PF12796">
    <property type="entry name" value="Ank_2"/>
    <property type="match status" value="1"/>
</dbReference>
<keyword evidence="4 13" id="KW-0812">Transmembrane</keyword>
<protein>
    <submittedName>
        <fullName evidence="16">CARD- and ANK-domain containing inflammasome adapter protein-like</fullName>
    </submittedName>
</protein>
<evidence type="ECO:0000256" key="1">
    <source>
        <dbReference type="ARBA" id="ARBA00004141"/>
    </source>
</evidence>
<feature type="repeat" description="ANK" evidence="12">
    <location>
        <begin position="437"/>
        <end position="469"/>
    </location>
</feature>
<keyword evidence="11" id="KW-0407">Ion channel</keyword>
<evidence type="ECO:0000256" key="13">
    <source>
        <dbReference type="SAM" id="Phobius"/>
    </source>
</evidence>
<name>A0A8B7NTI7_HYAAZ</name>
<evidence type="ECO:0000256" key="12">
    <source>
        <dbReference type="PROSITE-ProRule" id="PRU00023"/>
    </source>
</evidence>
<evidence type="ECO:0000313" key="16">
    <source>
        <dbReference type="RefSeq" id="XP_018017020.1"/>
    </source>
</evidence>
<gene>
    <name evidence="16" type="primary">LOC108673673</name>
</gene>
<keyword evidence="3" id="KW-0716">Sensory transduction</keyword>
<dbReference type="InterPro" id="IPR002110">
    <property type="entry name" value="Ankyrin_rpt"/>
</dbReference>
<keyword evidence="5" id="KW-0677">Repeat</keyword>
<dbReference type="Proteomes" id="UP000694843">
    <property type="component" value="Unplaced"/>
</dbReference>
<evidence type="ECO:0000256" key="10">
    <source>
        <dbReference type="ARBA" id="ARBA00023180"/>
    </source>
</evidence>
<dbReference type="InterPro" id="IPR036770">
    <property type="entry name" value="Ankyrin_rpt-contain_sf"/>
</dbReference>
<dbReference type="InterPro" id="IPR052076">
    <property type="entry name" value="TRP_cation_channel"/>
</dbReference>
<accession>A0A8B7NTI7</accession>
<evidence type="ECO:0000256" key="8">
    <source>
        <dbReference type="ARBA" id="ARBA00023065"/>
    </source>
</evidence>
<keyword evidence="10" id="KW-0325">Glycoprotein</keyword>
<sequence>MELIDIVSQRPLLVPDNAKRPNWKEVFKIIEKDDATKLRQLLCDAGAGAHHEMLELVARPQESKDHKTALHAAVEIPAPECLKVLLESHPSLDVLDSPDNKGNTPLNAAVKSLNCDAITKLIKAGATVNVRNDYGNSPLHLLVYAAARGGELSSRRPLLRVEGNRAVRRSLLRAEGNQAVQGPLAAAPFIENFDKCVDALLECPSLDMDALNYNKFTPLRAAAEKMSSKTGSLKTFCQKLVQKGASIDEHTRQILVEHNVPISQDEATTLPLSQTATAKLLNLLVGDQSEGIADMFSGVSATQEVRAAANCYLGSKKVLHYLVDRCSETGVRALLLAGADPWSTSRKGELALHSALAHGDLAIANLLINEMKTKKNSNRIDLRHKSFSLLQKALENNIDIDKTATKCYNSNKYECLNRLFEDDVLIDVNQKDERPDINQTALHIAGAMNNQDAMTILLEHGAYLGERRMIGKQNMGTVLNALMAKTLEKTMDNCIKVQSQAVEQNGTLDPERKKRIIEEDTLNCNYTLELNCQFLMSPTPSEPTKVQQLENEVSLLYDVSQSQEHRNSIKHPLIQTFLYAKWRKVFPLYILNLFLYMMFVTPSEPTKVQQLENEVSLLYKVSQSHEHRNCIKHPLIQTLIYAKWEKTRVYVAMLRLVSWNFLKLILIFMLPIVAFSFGFFVTLQPDDDAQNKGHLDFWPTFVRTIVMSTGEFEFSSISEQLTKDGTFQNTSSVIMFLLFIFLVYLVLMNVMTGFAVNDVKEIKEDAEFYSLKSKIEFVYLNEQLFIKVPFLQRFLPRLQLFGNNQQLLVKINKLRNIKRIIHVSGQKQFTYYPGNRMAEVI</sequence>
<organism evidence="15 16">
    <name type="scientific">Hyalella azteca</name>
    <name type="common">Amphipod</name>
    <dbReference type="NCBI Taxonomy" id="294128"/>
    <lineage>
        <taxon>Eukaryota</taxon>
        <taxon>Metazoa</taxon>
        <taxon>Ecdysozoa</taxon>
        <taxon>Arthropoda</taxon>
        <taxon>Crustacea</taxon>
        <taxon>Multicrustacea</taxon>
        <taxon>Malacostraca</taxon>
        <taxon>Eumalacostraca</taxon>
        <taxon>Peracarida</taxon>
        <taxon>Amphipoda</taxon>
        <taxon>Senticaudata</taxon>
        <taxon>Talitrida</taxon>
        <taxon>Talitroidea</taxon>
        <taxon>Hyalellidae</taxon>
        <taxon>Hyalella</taxon>
    </lineage>
</organism>
<feature type="domain" description="Ion transport" evidence="14">
    <location>
        <begin position="642"/>
        <end position="766"/>
    </location>
</feature>
<evidence type="ECO:0000256" key="7">
    <source>
        <dbReference type="ARBA" id="ARBA00023043"/>
    </source>
</evidence>
<dbReference type="KEGG" id="hazt:108673673"/>
<evidence type="ECO:0000313" key="15">
    <source>
        <dbReference type="Proteomes" id="UP000694843"/>
    </source>
</evidence>
<dbReference type="PANTHER" id="PTHR47143:SF1">
    <property type="entry name" value="ION_TRANS DOMAIN-CONTAINING PROTEIN"/>
    <property type="match status" value="1"/>
</dbReference>
<dbReference type="InterPro" id="IPR005821">
    <property type="entry name" value="Ion_trans_dom"/>
</dbReference>
<dbReference type="PROSITE" id="PS50088">
    <property type="entry name" value="ANK_REPEAT"/>
    <property type="match status" value="2"/>
</dbReference>
<keyword evidence="8" id="KW-0406">Ion transport</keyword>